<sequence length="327" mass="34521">MPTFKPTSPLRRRAVAAFALAACLPAAAMAADWRPDHPVTLVVPYSPGGGTDAQTRVVAKELQQIWGQPVIVENVPGADGLIGTRKVIEAKPNGLTLLVQLPSLTLIRHLPTFKGVDPLAQLAPVSAFSALPGVVTVNAALPVKSMEQLVRYCRRAATTCSVGTTENMARLQARMLGEENALPSLVVANYKGGGQMITDLVANNISFAIAGSTAVMPFVKTGALRVVMTMGDRRSAALPDVPTAIEAGFASFDATTWYGLFAPKGTPAGIQQGIAAAVREAVKSEEVRKSLSTIGAEPVGNTPAEFTAMVQREARRVEAQVKRFPLE</sequence>
<accession>A0A561B3Q8</accession>
<feature type="chain" id="PRO_5022224168" evidence="2">
    <location>
        <begin position="31"/>
        <end position="327"/>
    </location>
</feature>
<gene>
    <name evidence="3" type="ORF">FB547_1235</name>
</gene>
<dbReference type="Proteomes" id="UP000319722">
    <property type="component" value="Unassembled WGS sequence"/>
</dbReference>
<evidence type="ECO:0000256" key="1">
    <source>
        <dbReference type="ARBA" id="ARBA00006987"/>
    </source>
</evidence>
<protein>
    <submittedName>
        <fullName evidence="3">Tripartite-type tricarboxylate transporter receptor subunit TctC</fullName>
    </submittedName>
</protein>
<dbReference type="PIRSF" id="PIRSF017082">
    <property type="entry name" value="YflP"/>
    <property type="match status" value="1"/>
</dbReference>
<dbReference type="InterPro" id="IPR042100">
    <property type="entry name" value="Bug_dom1"/>
</dbReference>
<dbReference type="PANTHER" id="PTHR42928:SF5">
    <property type="entry name" value="BLR1237 PROTEIN"/>
    <property type="match status" value="1"/>
</dbReference>
<dbReference type="OrthoDB" id="8628732at2"/>
<dbReference type="InterPro" id="IPR005064">
    <property type="entry name" value="BUG"/>
</dbReference>
<keyword evidence="2" id="KW-0732">Signal</keyword>
<dbReference type="RefSeq" id="WP_145747706.1">
    <property type="nucleotide sequence ID" value="NZ_VIVL01000023.1"/>
</dbReference>
<dbReference type="Gene3D" id="3.40.190.10">
    <property type="entry name" value="Periplasmic binding protein-like II"/>
    <property type="match status" value="1"/>
</dbReference>
<evidence type="ECO:0000256" key="2">
    <source>
        <dbReference type="SAM" id="SignalP"/>
    </source>
</evidence>
<dbReference type="Gene3D" id="3.40.190.150">
    <property type="entry name" value="Bordetella uptake gene, domain 1"/>
    <property type="match status" value="1"/>
</dbReference>
<name>A0A561B3Q8_9BURK</name>
<dbReference type="PANTHER" id="PTHR42928">
    <property type="entry name" value="TRICARBOXYLATE-BINDING PROTEIN"/>
    <property type="match status" value="1"/>
</dbReference>
<evidence type="ECO:0000313" key="3">
    <source>
        <dbReference type="EMBL" id="TWD73505.1"/>
    </source>
</evidence>
<reference evidence="3 4" key="1">
    <citation type="submission" date="2019-06" db="EMBL/GenBank/DDBJ databases">
        <title>Sorghum-associated microbial communities from plants grown in Nebraska, USA.</title>
        <authorList>
            <person name="Schachtman D."/>
        </authorList>
    </citation>
    <scope>NUCLEOTIDE SEQUENCE [LARGE SCALE GENOMIC DNA]</scope>
    <source>
        <strain evidence="3 4">T529</strain>
    </source>
</reference>
<dbReference type="CDD" id="cd07012">
    <property type="entry name" value="PBP2_Bug_TTT"/>
    <property type="match status" value="1"/>
</dbReference>
<feature type="signal peptide" evidence="2">
    <location>
        <begin position="1"/>
        <end position="30"/>
    </location>
</feature>
<comment type="caution">
    <text evidence="3">The sequence shown here is derived from an EMBL/GenBank/DDBJ whole genome shotgun (WGS) entry which is preliminary data.</text>
</comment>
<organism evidence="3 4">
    <name type="scientific">Variovorax beijingensis</name>
    <dbReference type="NCBI Taxonomy" id="2496117"/>
    <lineage>
        <taxon>Bacteria</taxon>
        <taxon>Pseudomonadati</taxon>
        <taxon>Pseudomonadota</taxon>
        <taxon>Betaproteobacteria</taxon>
        <taxon>Burkholderiales</taxon>
        <taxon>Comamonadaceae</taxon>
        <taxon>Variovorax</taxon>
    </lineage>
</organism>
<keyword evidence="3" id="KW-0675">Receptor</keyword>
<evidence type="ECO:0000313" key="4">
    <source>
        <dbReference type="Proteomes" id="UP000319722"/>
    </source>
</evidence>
<dbReference type="EMBL" id="VIVL01000023">
    <property type="protein sequence ID" value="TWD73505.1"/>
    <property type="molecule type" value="Genomic_DNA"/>
</dbReference>
<proteinExistence type="inferred from homology"/>
<comment type="similarity">
    <text evidence="1">Belongs to the UPF0065 (bug) family.</text>
</comment>
<dbReference type="Pfam" id="PF03401">
    <property type="entry name" value="TctC"/>
    <property type="match status" value="1"/>
</dbReference>
<dbReference type="SUPFAM" id="SSF53850">
    <property type="entry name" value="Periplasmic binding protein-like II"/>
    <property type="match status" value="1"/>
</dbReference>
<dbReference type="AlphaFoldDB" id="A0A561B3Q8"/>